<name>A0A6A6X440_9PLEO</name>
<feature type="transmembrane region" description="Helical" evidence="2">
    <location>
        <begin position="683"/>
        <end position="703"/>
    </location>
</feature>
<feature type="region of interest" description="Disordered" evidence="1">
    <location>
        <begin position="545"/>
        <end position="570"/>
    </location>
</feature>
<feature type="region of interest" description="Disordered" evidence="1">
    <location>
        <begin position="401"/>
        <end position="421"/>
    </location>
</feature>
<keyword evidence="4" id="KW-1185">Reference proteome</keyword>
<feature type="compositionally biased region" description="Low complexity" evidence="1">
    <location>
        <begin position="280"/>
        <end position="294"/>
    </location>
</feature>
<keyword evidence="2" id="KW-1133">Transmembrane helix</keyword>
<dbReference type="AlphaFoldDB" id="A0A6A6X440"/>
<organism evidence="3 4">
    <name type="scientific">Melanomma pulvis-pyrius CBS 109.77</name>
    <dbReference type="NCBI Taxonomy" id="1314802"/>
    <lineage>
        <taxon>Eukaryota</taxon>
        <taxon>Fungi</taxon>
        <taxon>Dikarya</taxon>
        <taxon>Ascomycota</taxon>
        <taxon>Pezizomycotina</taxon>
        <taxon>Dothideomycetes</taxon>
        <taxon>Pleosporomycetidae</taxon>
        <taxon>Pleosporales</taxon>
        <taxon>Melanommataceae</taxon>
        <taxon>Melanomma</taxon>
    </lineage>
</organism>
<evidence type="ECO:0000256" key="1">
    <source>
        <dbReference type="SAM" id="MobiDB-lite"/>
    </source>
</evidence>
<feature type="region of interest" description="Disordered" evidence="1">
    <location>
        <begin position="259"/>
        <end position="306"/>
    </location>
</feature>
<proteinExistence type="predicted"/>
<protein>
    <submittedName>
        <fullName evidence="3">Uncharacterized protein</fullName>
    </submittedName>
</protein>
<reference evidence="3" key="1">
    <citation type="journal article" date="2020" name="Stud. Mycol.">
        <title>101 Dothideomycetes genomes: a test case for predicting lifestyles and emergence of pathogens.</title>
        <authorList>
            <person name="Haridas S."/>
            <person name="Albert R."/>
            <person name="Binder M."/>
            <person name="Bloem J."/>
            <person name="Labutti K."/>
            <person name="Salamov A."/>
            <person name="Andreopoulos B."/>
            <person name="Baker S."/>
            <person name="Barry K."/>
            <person name="Bills G."/>
            <person name="Bluhm B."/>
            <person name="Cannon C."/>
            <person name="Castanera R."/>
            <person name="Culley D."/>
            <person name="Daum C."/>
            <person name="Ezra D."/>
            <person name="Gonzalez J."/>
            <person name="Henrissat B."/>
            <person name="Kuo A."/>
            <person name="Liang C."/>
            <person name="Lipzen A."/>
            <person name="Lutzoni F."/>
            <person name="Magnuson J."/>
            <person name="Mondo S."/>
            <person name="Nolan M."/>
            <person name="Ohm R."/>
            <person name="Pangilinan J."/>
            <person name="Park H.-J."/>
            <person name="Ramirez L."/>
            <person name="Alfaro M."/>
            <person name="Sun H."/>
            <person name="Tritt A."/>
            <person name="Yoshinaga Y."/>
            <person name="Zwiers L.-H."/>
            <person name="Turgeon B."/>
            <person name="Goodwin S."/>
            <person name="Spatafora J."/>
            <person name="Crous P."/>
            <person name="Grigoriev I."/>
        </authorList>
    </citation>
    <scope>NUCLEOTIDE SEQUENCE</scope>
    <source>
        <strain evidence="3">CBS 109.77</strain>
    </source>
</reference>
<sequence length="707" mass="77621">MNEISTRPAQGLRWSDEDDDDWNFEEHMNTYGHLTAPTVEELGPLQHSDSIDDRLERQAADAARVSLSTVELDESEVIRLPSTPTADRRSVKLDLDDDNDDWSLESHIQSFSHLVEPTAEDIGQIQGSEVVDKQAEQQIKQQVETGPAPLLSQRELEELGVFEDQPQPKYSPYFNPILGYCFEGIEPLFCWRVYANWENSKVPPAYPELTQDWKGTSRVNYYQVWRDTKVACGNGNIMPSYQYMPSGLRQEITFDDEEVAEKDQEQAQDVDLALTERSDSPTTSEESDSTAATSQPPSDDGKDAAIEDDSNVSFVDVQLNDVSSQLPGGSLLQIPMIGATSNTTIDHYDIALEIQESQEANSNTTAIDISSSDVENHGDIALEAEEYQEIMESTAVPDLDFSDSYSSSSSSSSSEIFPNTSKTDVASYVDEEELRSPIEVPEDYIEKGLGYPLLGLYTSPCHDSFASTDVALENEVFREMSLIKKIKDAHFPDLDFCSPPSTPRSDITDEVNDANEAIFYSPLRVSGKNHQHAAEHELSDFGSYSNATLAATPPPGDGNNKTKKSNKTDEGVAATITSLRQNTERHILDKAAIDTKVSTTGLGIVAAIAKLDSAFKPSSDKDAYIPLNDVEIDEELYNQDLVDFEDTLKLPEHTVSNTGALPSSVSLGSATINSSDDSTLTSLAWKAAGILGAAGLLGGIYLARRRS</sequence>
<feature type="compositionally biased region" description="Low complexity" evidence="1">
    <location>
        <begin position="402"/>
        <end position="414"/>
    </location>
</feature>
<keyword evidence="2" id="KW-0472">Membrane</keyword>
<gene>
    <name evidence="3" type="ORF">K505DRAFT_364303</name>
</gene>
<accession>A0A6A6X440</accession>
<evidence type="ECO:0000313" key="4">
    <source>
        <dbReference type="Proteomes" id="UP000799757"/>
    </source>
</evidence>
<keyword evidence="2" id="KW-0812">Transmembrane</keyword>
<dbReference type="Proteomes" id="UP000799757">
    <property type="component" value="Unassembled WGS sequence"/>
</dbReference>
<evidence type="ECO:0000256" key="2">
    <source>
        <dbReference type="SAM" id="Phobius"/>
    </source>
</evidence>
<evidence type="ECO:0000313" key="3">
    <source>
        <dbReference type="EMBL" id="KAF2790893.1"/>
    </source>
</evidence>
<dbReference type="EMBL" id="MU002048">
    <property type="protein sequence ID" value="KAF2790893.1"/>
    <property type="molecule type" value="Genomic_DNA"/>
</dbReference>